<dbReference type="EMBL" id="GL945017">
    <property type="protein sequence ID" value="EGN57668.1"/>
    <property type="molecule type" value="Genomic_DNA"/>
</dbReference>
<feature type="domain" description="RNA polymerase sigma factor 70 region 4 type 2" evidence="6">
    <location>
        <begin position="118"/>
        <end position="165"/>
    </location>
</feature>
<evidence type="ECO:0000259" key="6">
    <source>
        <dbReference type="Pfam" id="PF08281"/>
    </source>
</evidence>
<evidence type="ECO:0000256" key="3">
    <source>
        <dbReference type="ARBA" id="ARBA00023082"/>
    </source>
</evidence>
<reference evidence="8" key="1">
    <citation type="journal article" date="2011" name="Stand. Genomic Sci.">
        <title>Non-contiguous finished genome sequence of the opportunistic oral pathogen Prevotella multisaccharivorax type strain (PPPA20).</title>
        <authorList>
            <person name="Pati A."/>
            <person name="Gronow S."/>
            <person name="Lu M."/>
            <person name="Lapidus A."/>
            <person name="Nolan M."/>
            <person name="Lucas S."/>
            <person name="Hammon N."/>
            <person name="Deshpande S."/>
            <person name="Cheng J.F."/>
            <person name="Tapia R."/>
            <person name="Han C."/>
            <person name="Goodwin L."/>
            <person name="Pitluck S."/>
            <person name="Liolios K."/>
            <person name="Pagani I."/>
            <person name="Mavromatis K."/>
            <person name="Mikhailova N."/>
            <person name="Huntemann M."/>
            <person name="Chen A."/>
            <person name="Palaniappan K."/>
            <person name="Land M."/>
            <person name="Hauser L."/>
            <person name="Detter J.C."/>
            <person name="Brambilla E.M."/>
            <person name="Rohde M."/>
            <person name="Goker M."/>
            <person name="Woyke T."/>
            <person name="Bristow J."/>
            <person name="Eisen J.A."/>
            <person name="Markowitz V."/>
            <person name="Hugenholtz P."/>
            <person name="Kyrpides N.C."/>
            <person name="Klenk H.P."/>
            <person name="Ivanova N."/>
        </authorList>
    </citation>
    <scope>NUCLEOTIDE SEQUENCE [LARGE SCALE GENOMIC DNA]</scope>
    <source>
        <strain evidence="8">DSM 17128</strain>
    </source>
</reference>
<comment type="similarity">
    <text evidence="1">Belongs to the sigma-70 factor family. ECF subfamily.</text>
</comment>
<sequence>MNKGSRYQEAYEQFLQGEIDLFYKEVYPTLLVFTRRLLPDTLVYLAEDCVQDSIFKLYHQRGEMSTPEHAKSFLYICIHHAVVSYIRKDNSRQHFVSQDNDNFEDDFSVEMIRQETIDELMGAVDRLPDDMRQLCMMIFRKGLKTSEIARQLNMTESGVKKKKRRLLDLLRKSLSPEAPLFAFFIWFFHFPGG</sequence>
<dbReference type="Gene3D" id="1.10.1740.10">
    <property type="match status" value="1"/>
</dbReference>
<keyword evidence="4" id="KW-0804">Transcription</keyword>
<dbReference type="InterPro" id="IPR036388">
    <property type="entry name" value="WH-like_DNA-bd_sf"/>
</dbReference>
<feature type="domain" description="RNA polymerase sigma-70 region 2" evidence="5">
    <location>
        <begin position="22"/>
        <end position="90"/>
    </location>
</feature>
<dbReference type="AlphaFoldDB" id="F8N8S3"/>
<dbReference type="GO" id="GO:0003677">
    <property type="term" value="F:DNA binding"/>
    <property type="evidence" value="ECO:0007669"/>
    <property type="project" value="InterPro"/>
</dbReference>
<evidence type="ECO:0000259" key="5">
    <source>
        <dbReference type="Pfam" id="PF04542"/>
    </source>
</evidence>
<dbReference type="STRING" id="688246.Premu_2282"/>
<accession>F8N8S3</accession>
<name>F8N8S3_9BACT</name>
<dbReference type="InterPro" id="IPR007627">
    <property type="entry name" value="RNA_pol_sigma70_r2"/>
</dbReference>
<organism evidence="7 8">
    <name type="scientific">Hallella multisaccharivorax DSM 17128</name>
    <dbReference type="NCBI Taxonomy" id="688246"/>
    <lineage>
        <taxon>Bacteria</taxon>
        <taxon>Pseudomonadati</taxon>
        <taxon>Bacteroidota</taxon>
        <taxon>Bacteroidia</taxon>
        <taxon>Bacteroidales</taxon>
        <taxon>Prevotellaceae</taxon>
        <taxon>Hallella</taxon>
    </lineage>
</organism>
<keyword evidence="2" id="KW-0805">Transcription regulation</keyword>
<dbReference type="OrthoDB" id="9782991at2"/>
<dbReference type="eggNOG" id="COG1595">
    <property type="taxonomic scope" value="Bacteria"/>
</dbReference>
<dbReference type="PANTHER" id="PTHR43133">
    <property type="entry name" value="RNA POLYMERASE ECF-TYPE SIGMA FACTO"/>
    <property type="match status" value="1"/>
</dbReference>
<gene>
    <name evidence="7" type="ORF">Premu_2282</name>
</gene>
<evidence type="ECO:0000313" key="7">
    <source>
        <dbReference type="EMBL" id="EGN57668.1"/>
    </source>
</evidence>
<dbReference type="InterPro" id="IPR013324">
    <property type="entry name" value="RNA_pol_sigma_r3/r4-like"/>
</dbReference>
<dbReference type="GO" id="GO:0006352">
    <property type="term" value="P:DNA-templated transcription initiation"/>
    <property type="evidence" value="ECO:0007669"/>
    <property type="project" value="InterPro"/>
</dbReference>
<dbReference type="NCBIfam" id="TIGR02937">
    <property type="entry name" value="sigma70-ECF"/>
    <property type="match status" value="1"/>
</dbReference>
<dbReference type="InterPro" id="IPR014284">
    <property type="entry name" value="RNA_pol_sigma-70_dom"/>
</dbReference>
<keyword evidence="8" id="KW-1185">Reference proteome</keyword>
<dbReference type="Proteomes" id="UP000002772">
    <property type="component" value="Unassembled WGS sequence"/>
</dbReference>
<dbReference type="RefSeq" id="WP_007575392.1">
    <property type="nucleotide sequence ID" value="NZ_BPTS01000002.1"/>
</dbReference>
<keyword evidence="3" id="KW-0731">Sigma factor</keyword>
<dbReference type="InterPro" id="IPR013325">
    <property type="entry name" value="RNA_pol_sigma_r2"/>
</dbReference>
<evidence type="ECO:0000313" key="8">
    <source>
        <dbReference type="Proteomes" id="UP000002772"/>
    </source>
</evidence>
<dbReference type="InterPro" id="IPR013249">
    <property type="entry name" value="RNA_pol_sigma70_r4_t2"/>
</dbReference>
<dbReference type="SUPFAM" id="SSF88946">
    <property type="entry name" value="Sigma2 domain of RNA polymerase sigma factors"/>
    <property type="match status" value="1"/>
</dbReference>
<evidence type="ECO:0000256" key="1">
    <source>
        <dbReference type="ARBA" id="ARBA00010641"/>
    </source>
</evidence>
<dbReference type="GO" id="GO:0016987">
    <property type="term" value="F:sigma factor activity"/>
    <property type="evidence" value="ECO:0007669"/>
    <property type="project" value="UniProtKB-KW"/>
</dbReference>
<dbReference type="InterPro" id="IPR039425">
    <property type="entry name" value="RNA_pol_sigma-70-like"/>
</dbReference>
<evidence type="ECO:0000256" key="2">
    <source>
        <dbReference type="ARBA" id="ARBA00023015"/>
    </source>
</evidence>
<dbReference type="Pfam" id="PF08281">
    <property type="entry name" value="Sigma70_r4_2"/>
    <property type="match status" value="1"/>
</dbReference>
<dbReference type="PANTHER" id="PTHR43133:SF46">
    <property type="entry name" value="RNA POLYMERASE SIGMA-70 FACTOR ECF SUBFAMILY"/>
    <property type="match status" value="1"/>
</dbReference>
<dbReference type="HOGENOM" id="CLU_047691_4_3_10"/>
<dbReference type="Gene3D" id="1.10.10.10">
    <property type="entry name" value="Winged helix-like DNA-binding domain superfamily/Winged helix DNA-binding domain"/>
    <property type="match status" value="1"/>
</dbReference>
<evidence type="ECO:0000256" key="4">
    <source>
        <dbReference type="ARBA" id="ARBA00023163"/>
    </source>
</evidence>
<dbReference type="SUPFAM" id="SSF88659">
    <property type="entry name" value="Sigma3 and sigma4 domains of RNA polymerase sigma factors"/>
    <property type="match status" value="1"/>
</dbReference>
<proteinExistence type="inferred from homology"/>
<dbReference type="Pfam" id="PF04542">
    <property type="entry name" value="Sigma70_r2"/>
    <property type="match status" value="1"/>
</dbReference>
<protein>
    <submittedName>
        <fullName evidence="7">RNA polymerase, sigma-24 subunit, ECF subfamily</fullName>
    </submittedName>
</protein>